<keyword evidence="1" id="KW-0175">Coiled coil</keyword>
<dbReference type="VEuPathDB" id="TriTrypDB:TRSC58_01025"/>
<protein>
    <recommendedName>
        <fullName evidence="5">Hook complex protein, conserved</fullName>
    </recommendedName>
</protein>
<accession>A0A061JA57</accession>
<feature type="compositionally biased region" description="Polar residues" evidence="2">
    <location>
        <begin position="1250"/>
        <end position="1261"/>
    </location>
</feature>
<proteinExistence type="predicted"/>
<feature type="region of interest" description="Disordered" evidence="2">
    <location>
        <begin position="919"/>
        <end position="994"/>
    </location>
</feature>
<dbReference type="OrthoDB" id="266612at2759"/>
<evidence type="ECO:0000313" key="4">
    <source>
        <dbReference type="Proteomes" id="UP000031737"/>
    </source>
</evidence>
<name>A0A061JA57_TRYRA</name>
<feature type="coiled-coil region" evidence="1">
    <location>
        <begin position="696"/>
        <end position="723"/>
    </location>
</feature>
<feature type="region of interest" description="Disordered" evidence="2">
    <location>
        <begin position="1363"/>
        <end position="1385"/>
    </location>
</feature>
<feature type="compositionally biased region" description="Basic and acidic residues" evidence="2">
    <location>
        <begin position="1021"/>
        <end position="1032"/>
    </location>
</feature>
<feature type="compositionally biased region" description="Basic and acidic residues" evidence="2">
    <location>
        <begin position="1199"/>
        <end position="1222"/>
    </location>
</feature>
<feature type="region of interest" description="Disordered" evidence="2">
    <location>
        <begin position="1109"/>
        <end position="1166"/>
    </location>
</feature>
<evidence type="ECO:0008006" key="5">
    <source>
        <dbReference type="Google" id="ProtNLM"/>
    </source>
</evidence>
<feature type="compositionally biased region" description="Basic residues" evidence="2">
    <location>
        <begin position="361"/>
        <end position="374"/>
    </location>
</feature>
<reference evidence="3 4" key="1">
    <citation type="submission" date="2013-07" db="EMBL/GenBank/DDBJ databases">
        <authorList>
            <person name="Stoco P.H."/>
            <person name="Wagner G."/>
            <person name="Gerber A."/>
            <person name="Zaha A."/>
            <person name="Thompson C."/>
            <person name="Bartholomeu D.C."/>
            <person name="Luckemeyer D.D."/>
            <person name="Bahia D."/>
            <person name="Loreto E."/>
            <person name="Prestes E.B."/>
            <person name="Lima F.M."/>
            <person name="Rodrigues-Luiz G."/>
            <person name="Vallejo G.A."/>
            <person name="Filho J.F."/>
            <person name="Monteiro K.M."/>
            <person name="Tyler K.M."/>
            <person name="de Almeida L.G."/>
            <person name="Ortiz M.F."/>
            <person name="Siervo M.A."/>
            <person name="de Moraes M.H."/>
            <person name="Cunha O.L."/>
            <person name="Mendonca-Neto R."/>
            <person name="Silva R."/>
            <person name="Teixeira S.M."/>
            <person name="Murta S.M."/>
            <person name="Sincero T.C."/>
            <person name="Mendes T.A."/>
            <person name="Urmenyi T.P."/>
            <person name="Silva V.G."/>
            <person name="da Rocha W.D."/>
            <person name="Andersson B."/>
            <person name="Romanha A.J."/>
            <person name="Steindel M."/>
            <person name="de Vasconcelos A.T."/>
            <person name="Grisard E.C."/>
        </authorList>
    </citation>
    <scope>NUCLEOTIDE SEQUENCE [LARGE SCALE GENOMIC DNA]</scope>
    <source>
        <strain evidence="3 4">SC58</strain>
    </source>
</reference>
<feature type="compositionally biased region" description="Polar residues" evidence="2">
    <location>
        <begin position="1140"/>
        <end position="1149"/>
    </location>
</feature>
<dbReference type="EMBL" id="AUPL01001025">
    <property type="protein sequence ID" value="ESL11230.1"/>
    <property type="molecule type" value="Genomic_DNA"/>
</dbReference>
<comment type="caution">
    <text evidence="3">The sequence shown here is derived from an EMBL/GenBank/DDBJ whole genome shotgun (WGS) entry which is preliminary data.</text>
</comment>
<sequence>MLSTTPWSPSDSMPVNYLPRDHPLFFFPCGDVGKMAHQQVKEWPSPSPKRVHAGLLPPPLPSRSVTLERGAKALQARLQEIDEVFHLNDEDNERRLRLRQLEEQQMVLQCLCEAALQTEESSGGATAHPNASTNFESGRALEAGIVLTPRSLESLSRYGDAGAMVMPRSASRTDAGSLPMSTPLLASYELPKGISSVANAAEPSRTYRSGTSAPSESPAVETISTCMPPTRKTLPPLSSPALVEDAALSKERRLIEEFFGMSGVELAHPYAAAGKERRELSNGVVLFAPPLNLQRLGGNPATSGPPAKGDVREENFDLREEEQLLKYIMQKQPQRPGDLLREACPSLISRSSDTLSDAKPPKAKTKGPLHKQGRRLSALSGSTAAPRRQDNQPHHSTVLFLGENVVDGVENEKEKEKDEDVISSTYAGDMQGLLQENNDLHKELETQDVALQELTQKTESLARHLVKSMRDRTQLQSRVEELEASLARANSKAQNLQKAAGGQNKVSCAVDRWRAAVHAKERELRICEEELCRLRGIVEQRVMRSGNALSHHEAGMDLAQVRSDVEDLLVELAYTHVLRREAEARAERVSEELEAAQSHIQLLDNRLAEAEKMVASQRLQEMRERLMPGTDVSQAASLLSSSPPFSMPSAGCVESWSMEARREFARLAAYAEGLVAQHAESDRYAELRLSHVRRENEELFERCRAYESVVKKLEDETEVLRRERMMWKLGERRWHQQLLDVQEDAALVTELLQTAVTNTEKVLQSLAAPNVDPQVKTEVEMFAKGVMHDWDTVRRFTTALQRMELCGSQLLQQKEADKPPPSSATRTRREFVLRAVEAALAQKVPSSLTSPQPQPQTGDRWCLAPVTQSLTTVDGDKNWKGEMRGIHWPLHVSHVESQSLSSLRPPFTEDASVVTRDAMRQNEQQHEVTVPKTRARRIPPPVESPRGLLSQPSKDQKVPSFSQGYDHGKVRTSPVKIELSQPQSRGEEKPVSSTLVRRELSFNELSAAGGSEDILFPVETPADRSRDNKRSDPLVSEGISEAKVIENTRTDGGAVTPSLHLPPSCGVATPINCSEDREEVVEPFEREDDPVLRSVTLTMPVVPAVAVTTTTPATDADATGEGKDTDGGPLRPRPEWGQRLQATEVSLATEQAPKPSDIMGSSDVPTSLVPGVIVKAVKRPKGMNQISRKTWEADDDASNEPRLHVVPPRSREQRKADGKFEQPRPSSPTVKPEQETELNQPNRNDKKNESCATCPTQSATVGVTLPDSPRRMGKGVEEVPALPPPSSGMRQRRSFSSSLQEPWRTIGSAPVAFTSPEEMEPVAQPSATEASVAVPQETAKEVALVSEDVSNLGRGRRSSVVADFPSLCHSTQGPGGRKQLGGEKT</sequence>
<keyword evidence="4" id="KW-1185">Reference proteome</keyword>
<feature type="region of interest" description="Disordered" evidence="2">
    <location>
        <begin position="1013"/>
        <end position="1041"/>
    </location>
</feature>
<evidence type="ECO:0000256" key="2">
    <source>
        <dbReference type="SAM" id="MobiDB-lite"/>
    </source>
</evidence>
<feature type="compositionally biased region" description="Basic and acidic residues" evidence="2">
    <location>
        <begin position="1120"/>
        <end position="1136"/>
    </location>
</feature>
<feature type="compositionally biased region" description="Basic and acidic residues" evidence="2">
    <location>
        <begin position="1268"/>
        <end position="1277"/>
    </location>
</feature>
<gene>
    <name evidence="3" type="ORF">TRSC58_01025</name>
</gene>
<feature type="region of interest" description="Disordered" evidence="2">
    <location>
        <begin position="201"/>
        <end position="238"/>
    </location>
</feature>
<feature type="region of interest" description="Disordered" evidence="2">
    <location>
        <begin position="350"/>
        <end position="397"/>
    </location>
</feature>
<feature type="coiled-coil region" evidence="1">
    <location>
        <begin position="579"/>
        <end position="625"/>
    </location>
</feature>
<feature type="compositionally biased region" description="Basic and acidic residues" evidence="2">
    <location>
        <begin position="985"/>
        <end position="994"/>
    </location>
</feature>
<organism evidence="3 4">
    <name type="scientific">Trypanosoma rangeli SC58</name>
    <dbReference type="NCBI Taxonomy" id="429131"/>
    <lineage>
        <taxon>Eukaryota</taxon>
        <taxon>Discoba</taxon>
        <taxon>Euglenozoa</taxon>
        <taxon>Kinetoplastea</taxon>
        <taxon>Metakinetoplastina</taxon>
        <taxon>Trypanosomatida</taxon>
        <taxon>Trypanosomatidae</taxon>
        <taxon>Trypanosoma</taxon>
        <taxon>Herpetosoma</taxon>
    </lineage>
</organism>
<feature type="coiled-coil region" evidence="1">
    <location>
        <begin position="437"/>
        <end position="530"/>
    </location>
</feature>
<evidence type="ECO:0000313" key="3">
    <source>
        <dbReference type="EMBL" id="ESL11230.1"/>
    </source>
</evidence>
<feature type="compositionally biased region" description="Low complexity" evidence="2">
    <location>
        <begin position="1109"/>
        <end position="1119"/>
    </location>
</feature>
<feature type="compositionally biased region" description="Polar residues" evidence="2">
    <location>
        <begin position="206"/>
        <end position="215"/>
    </location>
</feature>
<dbReference type="Proteomes" id="UP000031737">
    <property type="component" value="Unassembled WGS sequence"/>
</dbReference>
<feature type="region of interest" description="Disordered" evidence="2">
    <location>
        <begin position="1185"/>
        <end position="1334"/>
    </location>
</feature>
<evidence type="ECO:0000256" key="1">
    <source>
        <dbReference type="SAM" id="Coils"/>
    </source>
</evidence>